<comment type="similarity">
    <text evidence="2">In the N-terminal section; belongs to the leguminous lectin family.</text>
</comment>
<dbReference type="FunFam" id="3.30.200.20:FF:000168">
    <property type="entry name" value="L-type lectin-domain containing receptor kinase IX.1"/>
    <property type="match status" value="1"/>
</dbReference>
<dbReference type="Gene3D" id="3.30.200.20">
    <property type="entry name" value="Phosphorylase Kinase, domain 1"/>
    <property type="match status" value="1"/>
</dbReference>
<keyword evidence="14" id="KW-0675">Receptor</keyword>
<dbReference type="GO" id="GO:0005886">
    <property type="term" value="C:plasma membrane"/>
    <property type="evidence" value="ECO:0007669"/>
    <property type="project" value="UniProtKB-SubCell"/>
</dbReference>
<feature type="binding site" evidence="16">
    <location>
        <position position="368"/>
    </location>
    <ligand>
        <name>ATP</name>
        <dbReference type="ChEBI" id="CHEBI:30616"/>
    </ligand>
</feature>
<evidence type="ECO:0000256" key="5">
    <source>
        <dbReference type="ARBA" id="ARBA00022679"/>
    </source>
</evidence>
<dbReference type="GO" id="GO:0002229">
    <property type="term" value="P:defense response to oomycetes"/>
    <property type="evidence" value="ECO:0007669"/>
    <property type="project" value="UniProtKB-ARBA"/>
</dbReference>
<dbReference type="SMART" id="SM00220">
    <property type="entry name" value="S_TKc"/>
    <property type="match status" value="1"/>
</dbReference>
<evidence type="ECO:0000259" key="19">
    <source>
        <dbReference type="PROSITE" id="PS51473"/>
    </source>
</evidence>
<gene>
    <name evidence="20" type="ORF">QYE76_000824</name>
</gene>
<keyword evidence="5" id="KW-0808">Transferase</keyword>
<evidence type="ECO:0000256" key="11">
    <source>
        <dbReference type="ARBA" id="ARBA00022840"/>
    </source>
</evidence>
<feature type="chain" id="PRO_5041993717" evidence="17">
    <location>
        <begin position="24"/>
        <end position="546"/>
    </location>
</feature>
<feature type="signal peptide" evidence="17">
    <location>
        <begin position="1"/>
        <end position="23"/>
    </location>
</feature>
<evidence type="ECO:0000313" key="21">
    <source>
        <dbReference type="Proteomes" id="UP001231189"/>
    </source>
</evidence>
<evidence type="ECO:0000256" key="2">
    <source>
        <dbReference type="ARBA" id="ARBA00008536"/>
    </source>
</evidence>
<dbReference type="SUPFAM" id="SSF56112">
    <property type="entry name" value="Protein kinase-like (PK-like)"/>
    <property type="match status" value="1"/>
</dbReference>
<dbReference type="Gene3D" id="3.30.430.20">
    <property type="entry name" value="Gnk2 domain, C-X8-C-X2-C motif"/>
    <property type="match status" value="2"/>
</dbReference>
<evidence type="ECO:0000313" key="20">
    <source>
        <dbReference type="EMBL" id="KAK1626509.1"/>
    </source>
</evidence>
<keyword evidence="4" id="KW-1003">Cell membrane</keyword>
<dbReference type="Pfam" id="PF01657">
    <property type="entry name" value="Stress-antifung"/>
    <property type="match status" value="2"/>
</dbReference>
<protein>
    <submittedName>
        <fullName evidence="20">Uncharacterized protein</fullName>
    </submittedName>
</protein>
<dbReference type="FunFam" id="3.30.430.20:FF:000024">
    <property type="entry name" value="L-type lectin-domain containing receptor kinase IX.1"/>
    <property type="match status" value="1"/>
</dbReference>
<evidence type="ECO:0000259" key="18">
    <source>
        <dbReference type="PROSITE" id="PS50011"/>
    </source>
</evidence>
<dbReference type="GO" id="GO:0004672">
    <property type="term" value="F:protein kinase activity"/>
    <property type="evidence" value="ECO:0007669"/>
    <property type="project" value="InterPro"/>
</dbReference>
<keyword evidence="11 16" id="KW-0067">ATP-binding</keyword>
<proteinExistence type="inferred from homology"/>
<comment type="subcellular location">
    <subcellularLocation>
        <location evidence="1">Cell membrane</location>
        <topology evidence="1">Single-pass type I membrane protein</topology>
    </subcellularLocation>
</comment>
<evidence type="ECO:0000256" key="8">
    <source>
        <dbReference type="ARBA" id="ARBA00022737"/>
    </source>
</evidence>
<dbReference type="InterPro" id="IPR008271">
    <property type="entry name" value="Ser/Thr_kinase_AS"/>
</dbReference>
<evidence type="ECO:0000256" key="16">
    <source>
        <dbReference type="PROSITE-ProRule" id="PRU10141"/>
    </source>
</evidence>
<evidence type="ECO:0000256" key="1">
    <source>
        <dbReference type="ARBA" id="ARBA00004251"/>
    </source>
</evidence>
<feature type="domain" description="Protein kinase" evidence="18">
    <location>
        <begin position="339"/>
        <end position="546"/>
    </location>
</feature>
<reference evidence="20" key="1">
    <citation type="submission" date="2023-07" db="EMBL/GenBank/DDBJ databases">
        <title>A chromosome-level genome assembly of Lolium multiflorum.</title>
        <authorList>
            <person name="Chen Y."/>
            <person name="Copetti D."/>
            <person name="Kolliker R."/>
            <person name="Studer B."/>
        </authorList>
    </citation>
    <scope>NUCLEOTIDE SEQUENCE</scope>
    <source>
        <strain evidence="20">02402/16</strain>
        <tissue evidence="20">Leaf</tissue>
    </source>
</reference>
<evidence type="ECO:0000256" key="17">
    <source>
        <dbReference type="SAM" id="SignalP"/>
    </source>
</evidence>
<evidence type="ECO:0000256" key="7">
    <source>
        <dbReference type="ARBA" id="ARBA00022729"/>
    </source>
</evidence>
<dbReference type="InterPro" id="IPR038408">
    <property type="entry name" value="GNK2_sf"/>
</dbReference>
<keyword evidence="10" id="KW-0418">Kinase</keyword>
<evidence type="ECO:0000256" key="13">
    <source>
        <dbReference type="ARBA" id="ARBA00023136"/>
    </source>
</evidence>
<dbReference type="PANTHER" id="PTHR27007">
    <property type="match status" value="1"/>
</dbReference>
<sequence length="546" mass="60650">MASRRAPLPLLAIVASLCGAAVSQESKFTNSISRSCSTTGNYTDGSQFKKNLEQLLSTLSSAASSNDWFNTSTVGTGPDKVFGLIMCYADSNTTQCLNCLALAPAGITTVCPGSREVYALYDACVLRYSDTHFFGDVVTYDIDDSVMFWTLFQEATEIDTMVQARSRLMEELTKKAGDLPPRLNYYSLPYKDPLLGTDVISGLAQCTRDLAPSECNRCISVYTRRASILFPNNSGGSIKGYNCYLRYKLGALNITMPPQRTPPTPMPRITDSERLPPSTPPTPPSIFICLFVWRRRNRNKIFEDGDVFDDELAMEDDFEQGTGPKRFRYRDLASATYNFSDERKLGEGGFGSVYRGFLTEQNLEVAIKRVSKGSKQGKKEYISEVRIISRLRHRNLVQLIGWCHAGGELLLVYELMSNGSLDTHLHDVGNILPWSVRYEVILGLGSALLYLHQEWEQCVLHRDIKPSNIMLDASFSTKLGDFGLARLVNHGQGPYTTCLAGTMGYMDPECMVTGRTSVESDIYSFGVVLLEIACGRRPAVAREGEE</sequence>
<organism evidence="20 21">
    <name type="scientific">Lolium multiflorum</name>
    <name type="common">Italian ryegrass</name>
    <name type="synonym">Lolium perenne subsp. multiflorum</name>
    <dbReference type="NCBI Taxonomy" id="4521"/>
    <lineage>
        <taxon>Eukaryota</taxon>
        <taxon>Viridiplantae</taxon>
        <taxon>Streptophyta</taxon>
        <taxon>Embryophyta</taxon>
        <taxon>Tracheophyta</taxon>
        <taxon>Spermatophyta</taxon>
        <taxon>Magnoliopsida</taxon>
        <taxon>Liliopsida</taxon>
        <taxon>Poales</taxon>
        <taxon>Poaceae</taxon>
        <taxon>BOP clade</taxon>
        <taxon>Pooideae</taxon>
        <taxon>Poodae</taxon>
        <taxon>Poeae</taxon>
        <taxon>Poeae Chloroplast Group 2 (Poeae type)</taxon>
        <taxon>Loliodinae</taxon>
        <taxon>Loliinae</taxon>
        <taxon>Lolium</taxon>
    </lineage>
</organism>
<evidence type="ECO:0000256" key="10">
    <source>
        <dbReference type="ARBA" id="ARBA00022777"/>
    </source>
</evidence>
<dbReference type="InterPro" id="IPR011009">
    <property type="entry name" value="Kinase-like_dom_sf"/>
</dbReference>
<dbReference type="PROSITE" id="PS51473">
    <property type="entry name" value="GNK2"/>
    <property type="match status" value="2"/>
</dbReference>
<evidence type="ECO:0000256" key="4">
    <source>
        <dbReference type="ARBA" id="ARBA00022475"/>
    </source>
</evidence>
<dbReference type="Pfam" id="PF00069">
    <property type="entry name" value="Pkinase"/>
    <property type="match status" value="1"/>
</dbReference>
<keyword evidence="21" id="KW-1185">Reference proteome</keyword>
<comment type="caution">
    <text evidence="20">The sequence shown here is derived from an EMBL/GenBank/DDBJ whole genome shotgun (WGS) entry which is preliminary data.</text>
</comment>
<dbReference type="PROSITE" id="PS00107">
    <property type="entry name" value="PROTEIN_KINASE_ATP"/>
    <property type="match status" value="1"/>
</dbReference>
<keyword evidence="7 17" id="KW-0732">Signal</keyword>
<keyword evidence="9 16" id="KW-0547">Nucleotide-binding</keyword>
<evidence type="ECO:0000256" key="15">
    <source>
        <dbReference type="ARBA" id="ARBA00023180"/>
    </source>
</evidence>
<feature type="domain" description="Gnk2-homologous" evidence="19">
    <location>
        <begin position="143"/>
        <end position="252"/>
    </location>
</feature>
<evidence type="ECO:0000256" key="3">
    <source>
        <dbReference type="ARBA" id="ARBA00010217"/>
    </source>
</evidence>
<accession>A0AAD8VY08</accession>
<keyword evidence="12" id="KW-1133">Transmembrane helix</keyword>
<dbReference type="Proteomes" id="UP001231189">
    <property type="component" value="Unassembled WGS sequence"/>
</dbReference>
<dbReference type="GO" id="GO:0005524">
    <property type="term" value="F:ATP binding"/>
    <property type="evidence" value="ECO:0007669"/>
    <property type="project" value="UniProtKB-UniRule"/>
</dbReference>
<comment type="similarity">
    <text evidence="3">In the C-terminal section; belongs to the protein kinase superfamily. Ser/Thr protein kinase family.</text>
</comment>
<evidence type="ECO:0000256" key="9">
    <source>
        <dbReference type="ARBA" id="ARBA00022741"/>
    </source>
</evidence>
<dbReference type="InterPro" id="IPR050528">
    <property type="entry name" value="L-type_Lectin-RKs"/>
</dbReference>
<keyword evidence="6" id="KW-0812">Transmembrane</keyword>
<dbReference type="Gene3D" id="1.10.510.10">
    <property type="entry name" value="Transferase(Phosphotransferase) domain 1"/>
    <property type="match status" value="1"/>
</dbReference>
<dbReference type="InterPro" id="IPR000719">
    <property type="entry name" value="Prot_kinase_dom"/>
</dbReference>
<evidence type="ECO:0000256" key="14">
    <source>
        <dbReference type="ARBA" id="ARBA00023170"/>
    </source>
</evidence>
<dbReference type="AlphaFoldDB" id="A0AAD8VY08"/>
<evidence type="ECO:0000256" key="12">
    <source>
        <dbReference type="ARBA" id="ARBA00022989"/>
    </source>
</evidence>
<dbReference type="CDD" id="cd23509">
    <property type="entry name" value="Gnk2-like"/>
    <property type="match status" value="2"/>
</dbReference>
<keyword evidence="8" id="KW-0677">Repeat</keyword>
<dbReference type="PROSITE" id="PS50011">
    <property type="entry name" value="PROTEIN_KINASE_DOM"/>
    <property type="match status" value="1"/>
</dbReference>
<name>A0AAD8VY08_LOLMU</name>
<dbReference type="FunFam" id="1.10.510.10:FF:000240">
    <property type="entry name" value="Lectin-domain containing receptor kinase A4.3"/>
    <property type="match status" value="1"/>
</dbReference>
<keyword evidence="13" id="KW-0472">Membrane</keyword>
<keyword evidence="15" id="KW-0325">Glycoprotein</keyword>
<dbReference type="EMBL" id="JAUUTY010000005">
    <property type="protein sequence ID" value="KAK1626509.1"/>
    <property type="molecule type" value="Genomic_DNA"/>
</dbReference>
<evidence type="ECO:0000256" key="6">
    <source>
        <dbReference type="ARBA" id="ARBA00022692"/>
    </source>
</evidence>
<feature type="domain" description="Gnk2-homologous" evidence="19">
    <location>
        <begin position="30"/>
        <end position="133"/>
    </location>
</feature>
<dbReference type="InterPro" id="IPR002902">
    <property type="entry name" value="GNK2"/>
</dbReference>
<dbReference type="InterPro" id="IPR017441">
    <property type="entry name" value="Protein_kinase_ATP_BS"/>
</dbReference>
<dbReference type="PROSITE" id="PS00108">
    <property type="entry name" value="PROTEIN_KINASE_ST"/>
    <property type="match status" value="1"/>
</dbReference>